<keyword evidence="4" id="KW-0206">Cytoskeleton</keyword>
<dbReference type="PANTHER" id="PTHR18905:SF13">
    <property type="entry name" value="NON-CENTROSOMAL MICROTUBULE ARRAY"/>
    <property type="match status" value="1"/>
</dbReference>
<feature type="region of interest" description="Disordered" evidence="5">
    <location>
        <begin position="302"/>
        <end position="424"/>
    </location>
</feature>
<evidence type="ECO:0000256" key="4">
    <source>
        <dbReference type="ARBA" id="ARBA00023212"/>
    </source>
</evidence>
<comment type="caution">
    <text evidence="7">The sequence shown here is derived from an EMBL/GenBank/DDBJ whole genome shotgun (WGS) entry which is preliminary data.</text>
</comment>
<sequence length="573" mass="68426">MKSLKKIWGIALVAFLLIISAPHKTMAQEGEYISDQEFYDELQPYGTWIYDPQYGNVWIPDVEEDFRPYATRGYWAMTTYGNTWVSDYPWGWATFHYGRWHFDNYYGWEWVPGNEWAPAWVSWRNGGGYYGWAPMEPGVSIDMSFGDNYSVPNDYWVFAPYAYINYTNIYNYYVPRTRVRNIIRNTTWIRNRYTYNNRTYITGPHRDEIQRYTKRPVRVYNINNVSRPSRITVNNNNINIYRPAVRPNTNARPARVVDGAAYKEQNPAQRIGSRDRQKGTVYNAANAARLAAAARNINPGTKVVRINNNNPRPATAPANNSRPASPAVAGDAQQQQRAIDRQQGAVQQQRVRQQQQTREQQRQVMEQQQGAQQQTGQQKQQLEQQRQQQQMRQQQIEQQKQAREQQRANRPAVTDNTRQLEQQRQQVEQQRQQQEQMRQQQQQQAREQVRQQQQQVKEQQQQAQEQQRQQVEQQRQQQEQMRQQQQQQAREQVRQQQEQARQQQQEQQRQQQQQAREQQRQQQEQQRQQQQQAREQQRQQQERQRQQQQEAREQQRQQQAQPAAAPSGRPVRN</sequence>
<dbReference type="InterPro" id="IPR046535">
    <property type="entry name" value="DUF6600"/>
</dbReference>
<keyword evidence="2" id="KW-0963">Cytoplasm</keyword>
<name>A0ABR7X933_9SPHI</name>
<evidence type="ECO:0000256" key="2">
    <source>
        <dbReference type="ARBA" id="ARBA00022490"/>
    </source>
</evidence>
<feature type="region of interest" description="Disordered" evidence="5">
    <location>
        <begin position="258"/>
        <end position="279"/>
    </location>
</feature>
<keyword evidence="3" id="KW-0597">Phosphoprotein</keyword>
<feature type="compositionally biased region" description="Basic and acidic residues" evidence="5">
    <location>
        <begin position="535"/>
        <end position="555"/>
    </location>
</feature>
<proteinExistence type="predicted"/>
<accession>A0ABR7X933</accession>
<protein>
    <submittedName>
        <fullName evidence="7">Uncharacterized protein</fullName>
    </submittedName>
</protein>
<feature type="compositionally biased region" description="Low complexity" evidence="5">
    <location>
        <begin position="307"/>
        <end position="399"/>
    </location>
</feature>
<evidence type="ECO:0000313" key="7">
    <source>
        <dbReference type="EMBL" id="MBD1387039.1"/>
    </source>
</evidence>
<gene>
    <name evidence="7" type="ORF">IDJ75_17260</name>
</gene>
<evidence type="ECO:0000256" key="3">
    <source>
        <dbReference type="ARBA" id="ARBA00022553"/>
    </source>
</evidence>
<organism evidence="7 8">
    <name type="scientific">Mucilaginibacter rigui</name>
    <dbReference type="NCBI Taxonomy" id="534635"/>
    <lineage>
        <taxon>Bacteria</taxon>
        <taxon>Pseudomonadati</taxon>
        <taxon>Bacteroidota</taxon>
        <taxon>Sphingobacteriia</taxon>
        <taxon>Sphingobacteriales</taxon>
        <taxon>Sphingobacteriaceae</taxon>
        <taxon>Mucilaginibacter</taxon>
    </lineage>
</organism>
<dbReference type="RefSeq" id="WP_191176891.1">
    <property type="nucleotide sequence ID" value="NZ_JACWMW010000004.1"/>
</dbReference>
<dbReference type="PANTHER" id="PTHR18905">
    <property type="entry name" value="NINEIN"/>
    <property type="match status" value="1"/>
</dbReference>
<reference evidence="7 8" key="1">
    <citation type="submission" date="2020-09" db="EMBL/GenBank/DDBJ databases">
        <title>Novel species of Mucilaginibacter isolated from a glacier on the Tibetan Plateau.</title>
        <authorList>
            <person name="Liu Q."/>
            <person name="Xin Y.-H."/>
        </authorList>
    </citation>
    <scope>NUCLEOTIDE SEQUENCE [LARGE SCALE GENOMIC DNA]</scope>
    <source>
        <strain evidence="7 8">CGMCC 1.13878</strain>
    </source>
</reference>
<dbReference type="Pfam" id="PF20245">
    <property type="entry name" value="DUF6600"/>
    <property type="match status" value="1"/>
</dbReference>
<evidence type="ECO:0000256" key="6">
    <source>
        <dbReference type="SAM" id="SignalP"/>
    </source>
</evidence>
<keyword evidence="6" id="KW-0732">Signal</keyword>
<evidence type="ECO:0000313" key="8">
    <source>
        <dbReference type="Proteomes" id="UP000618754"/>
    </source>
</evidence>
<dbReference type="EMBL" id="JACWMW010000004">
    <property type="protein sequence ID" value="MBD1387039.1"/>
    <property type="molecule type" value="Genomic_DNA"/>
</dbReference>
<feature type="compositionally biased region" description="Low complexity" evidence="5">
    <location>
        <begin position="525"/>
        <end position="534"/>
    </location>
</feature>
<feature type="region of interest" description="Disordered" evidence="5">
    <location>
        <begin position="525"/>
        <end position="573"/>
    </location>
</feature>
<comment type="subcellular location">
    <subcellularLocation>
        <location evidence="1">Cytoplasm</location>
        <location evidence="1">Cytoskeleton</location>
        <location evidence="1">Microtubule organizing center</location>
        <location evidence="1">Centrosome</location>
    </subcellularLocation>
</comment>
<evidence type="ECO:0000256" key="1">
    <source>
        <dbReference type="ARBA" id="ARBA00004300"/>
    </source>
</evidence>
<dbReference type="Proteomes" id="UP000618754">
    <property type="component" value="Unassembled WGS sequence"/>
</dbReference>
<feature type="chain" id="PRO_5046973897" evidence="6">
    <location>
        <begin position="28"/>
        <end position="573"/>
    </location>
</feature>
<evidence type="ECO:0000256" key="5">
    <source>
        <dbReference type="SAM" id="MobiDB-lite"/>
    </source>
</evidence>
<keyword evidence="8" id="KW-1185">Reference proteome</keyword>
<feature type="signal peptide" evidence="6">
    <location>
        <begin position="1"/>
        <end position="27"/>
    </location>
</feature>